<dbReference type="Proteomes" id="UP001283361">
    <property type="component" value="Unassembled WGS sequence"/>
</dbReference>
<accession>A0AAE1A4N9</accession>
<dbReference type="AlphaFoldDB" id="A0AAE1A4N9"/>
<reference evidence="1" key="1">
    <citation type="journal article" date="2023" name="G3 (Bethesda)">
        <title>A reference genome for the long-term kleptoplast-retaining sea slug Elysia crispata morphotype clarki.</title>
        <authorList>
            <person name="Eastman K.E."/>
            <person name="Pendleton A.L."/>
            <person name="Shaikh M.A."/>
            <person name="Suttiyut T."/>
            <person name="Ogas R."/>
            <person name="Tomko P."/>
            <person name="Gavelis G."/>
            <person name="Widhalm J.R."/>
            <person name="Wisecaver J.H."/>
        </authorList>
    </citation>
    <scope>NUCLEOTIDE SEQUENCE</scope>
    <source>
        <strain evidence="1">ECLA1</strain>
    </source>
</reference>
<name>A0AAE1A4N9_9GAST</name>
<evidence type="ECO:0000313" key="1">
    <source>
        <dbReference type="EMBL" id="KAK3781030.1"/>
    </source>
</evidence>
<keyword evidence="2" id="KW-1185">Reference proteome</keyword>
<comment type="caution">
    <text evidence="1">The sequence shown here is derived from an EMBL/GenBank/DDBJ whole genome shotgun (WGS) entry which is preliminary data.</text>
</comment>
<protein>
    <submittedName>
        <fullName evidence="1">Uncharacterized protein</fullName>
    </submittedName>
</protein>
<gene>
    <name evidence="1" type="ORF">RRG08_046334</name>
</gene>
<dbReference type="EMBL" id="JAWDGP010002673">
    <property type="protein sequence ID" value="KAK3781030.1"/>
    <property type="molecule type" value="Genomic_DNA"/>
</dbReference>
<evidence type="ECO:0000313" key="2">
    <source>
        <dbReference type="Proteomes" id="UP001283361"/>
    </source>
</evidence>
<sequence>MLVFGNCIYDSKMERRVKFQSSIRFCQSVHLDNLLRDIFNYRHNRYNNLQADFRSNDRPHSHLNLALFRMTSLCEPPFLLKAQKSGLKYTGTKENVKDNSKKHLK</sequence>
<proteinExistence type="predicted"/>
<organism evidence="1 2">
    <name type="scientific">Elysia crispata</name>
    <name type="common">lettuce slug</name>
    <dbReference type="NCBI Taxonomy" id="231223"/>
    <lineage>
        <taxon>Eukaryota</taxon>
        <taxon>Metazoa</taxon>
        <taxon>Spiralia</taxon>
        <taxon>Lophotrochozoa</taxon>
        <taxon>Mollusca</taxon>
        <taxon>Gastropoda</taxon>
        <taxon>Heterobranchia</taxon>
        <taxon>Euthyneura</taxon>
        <taxon>Panpulmonata</taxon>
        <taxon>Sacoglossa</taxon>
        <taxon>Placobranchoidea</taxon>
        <taxon>Plakobranchidae</taxon>
        <taxon>Elysia</taxon>
    </lineage>
</organism>